<sequence>MALADPARAKEAVTLHPDFPQRSETYIRGLTFNAIRMHLRHEASTRDLKVHTDSDAGITVQLARGLLSFSRAGAGVQARVQAPRPEWLQVLKEGLVERLGQVAPDSVDGLRWSGSDQAGKHPANFHFARVLSVTPLGRAFVRVRASVKDLSGFQDDAIHFRLVLPPEGATAVQWPTLAANGTAVWPKGDQTLHRPVYTVRMLDHATGTLDFDVFLHEGGRVTNWVHTVLPGATFGISGPVGGGIPQTARLLAYADETAFPALARILENLPCDSVGQVTLFADAGAECAYPIHFPDGISVKWHIRADGTDLADLALADHSKRPDHFLWVASEKSEVQRVRAAFKDNNGDPAQAYISAYWSRP</sequence>
<dbReference type="PROSITE" id="PS51384">
    <property type="entry name" value="FAD_FR"/>
    <property type="match status" value="1"/>
</dbReference>
<dbReference type="Gene3D" id="3.40.50.80">
    <property type="entry name" value="Nucleotide-binding domain of ferredoxin-NADP reductase (FNR) module"/>
    <property type="match status" value="1"/>
</dbReference>
<comment type="caution">
    <text evidence="3">The sequence shown here is derived from an EMBL/GenBank/DDBJ whole genome shotgun (WGS) entry which is preliminary data.</text>
</comment>
<dbReference type="InterPro" id="IPR007037">
    <property type="entry name" value="SIP_rossman_dom"/>
</dbReference>
<feature type="domain" description="FAD-binding FR-type" evidence="2">
    <location>
        <begin position="123"/>
        <end position="246"/>
    </location>
</feature>
<dbReference type="EMBL" id="JABXWT010000022">
    <property type="protein sequence ID" value="NVO58316.1"/>
    <property type="molecule type" value="Genomic_DNA"/>
</dbReference>
<dbReference type="InterPro" id="IPR013113">
    <property type="entry name" value="SIP_FAD-bd"/>
</dbReference>
<name>A0ABX2PVZ9_9RHOB</name>
<dbReference type="InterPro" id="IPR039374">
    <property type="entry name" value="SIP_fam"/>
</dbReference>
<dbReference type="Pfam" id="PF08021">
    <property type="entry name" value="FAD_binding_9"/>
    <property type="match status" value="1"/>
</dbReference>
<dbReference type="CDD" id="cd06193">
    <property type="entry name" value="siderophore_interacting"/>
    <property type="match status" value="1"/>
</dbReference>
<evidence type="ECO:0000313" key="4">
    <source>
        <dbReference type="Proteomes" id="UP000630805"/>
    </source>
</evidence>
<gene>
    <name evidence="3" type="ORF">HW561_21250</name>
</gene>
<evidence type="ECO:0000313" key="3">
    <source>
        <dbReference type="EMBL" id="NVO58316.1"/>
    </source>
</evidence>
<dbReference type="InterPro" id="IPR017927">
    <property type="entry name" value="FAD-bd_FR_type"/>
</dbReference>
<dbReference type="InterPro" id="IPR017938">
    <property type="entry name" value="Riboflavin_synthase-like_b-brl"/>
</dbReference>
<dbReference type="InterPro" id="IPR039261">
    <property type="entry name" value="FNR_nucleotide-bd"/>
</dbReference>
<dbReference type="RefSeq" id="WP_176867357.1">
    <property type="nucleotide sequence ID" value="NZ_JABXWT010000022.1"/>
</dbReference>
<dbReference type="PANTHER" id="PTHR30157:SF0">
    <property type="entry name" value="NADPH-DEPENDENT FERRIC-CHELATE REDUCTASE"/>
    <property type="match status" value="1"/>
</dbReference>
<comment type="similarity">
    <text evidence="1">Belongs to the SIP oxidoreductase family.</text>
</comment>
<dbReference type="Gene3D" id="2.40.30.10">
    <property type="entry name" value="Translation factors"/>
    <property type="match status" value="1"/>
</dbReference>
<reference evidence="3 4" key="1">
    <citation type="submission" date="2020-06" db="EMBL/GenBank/DDBJ databases">
        <authorList>
            <person name="Cao W.R."/>
        </authorList>
    </citation>
    <scope>NUCLEOTIDE SEQUENCE [LARGE SCALE GENOMIC DNA]</scope>
    <source>
        <strain evidence="3 4">B1Z28</strain>
    </source>
</reference>
<organism evidence="3 4">
    <name type="scientific">Ruegeria haliotis</name>
    <dbReference type="NCBI Taxonomy" id="2747601"/>
    <lineage>
        <taxon>Bacteria</taxon>
        <taxon>Pseudomonadati</taxon>
        <taxon>Pseudomonadota</taxon>
        <taxon>Alphaproteobacteria</taxon>
        <taxon>Rhodobacterales</taxon>
        <taxon>Roseobacteraceae</taxon>
        <taxon>Ruegeria</taxon>
    </lineage>
</organism>
<dbReference type="Pfam" id="PF04954">
    <property type="entry name" value="SIP"/>
    <property type="match status" value="1"/>
</dbReference>
<keyword evidence="4" id="KW-1185">Reference proteome</keyword>
<dbReference type="Proteomes" id="UP000630805">
    <property type="component" value="Unassembled WGS sequence"/>
</dbReference>
<protein>
    <submittedName>
        <fullName evidence="3">Siderophore-interacting protein</fullName>
    </submittedName>
</protein>
<accession>A0ABX2PVZ9</accession>
<evidence type="ECO:0000256" key="1">
    <source>
        <dbReference type="ARBA" id="ARBA00035644"/>
    </source>
</evidence>
<dbReference type="SUPFAM" id="SSF63380">
    <property type="entry name" value="Riboflavin synthase domain-like"/>
    <property type="match status" value="1"/>
</dbReference>
<evidence type="ECO:0000259" key="2">
    <source>
        <dbReference type="PROSITE" id="PS51384"/>
    </source>
</evidence>
<dbReference type="PANTHER" id="PTHR30157">
    <property type="entry name" value="FERRIC REDUCTASE, NADPH-DEPENDENT"/>
    <property type="match status" value="1"/>
</dbReference>
<proteinExistence type="inferred from homology"/>